<reference evidence="3" key="1">
    <citation type="journal article" date="2019" name="Int. J. Syst. Evol. Microbiol.">
        <title>The Global Catalogue of Microorganisms (GCM) 10K type strain sequencing project: providing services to taxonomists for standard genome sequencing and annotation.</title>
        <authorList>
            <consortium name="The Broad Institute Genomics Platform"/>
            <consortium name="The Broad Institute Genome Sequencing Center for Infectious Disease"/>
            <person name="Wu L."/>
            <person name="Ma J."/>
        </authorList>
    </citation>
    <scope>NUCLEOTIDE SEQUENCE [LARGE SCALE GENOMIC DNA]</scope>
    <source>
        <strain evidence="3">CGMCC 4.1469</strain>
    </source>
</reference>
<accession>A0ABW0KWG1</accession>
<sequence length="142" mass="16019">MKRFLFPTVTLALMLPACGVLDLARRNREKVSFEHQVKPILETSCLECHQPRYLTGGLNLETKAAAMKGGRSGPVIVPGSPHKSLLYRVLLLGHESPVAMPPTPERLEREYEQIIHDWILQGADWPEGVRLVPPQEWKKPHA</sequence>
<comment type="caution">
    <text evidence="2">The sequence shown here is derived from an EMBL/GenBank/DDBJ whole genome shotgun (WGS) entry which is preliminary data.</text>
</comment>
<dbReference type="PANTHER" id="PTHR35889:SF3">
    <property type="entry name" value="F-BOX DOMAIN-CONTAINING PROTEIN"/>
    <property type="match status" value="1"/>
</dbReference>
<dbReference type="EMBL" id="JBHSMQ010000013">
    <property type="protein sequence ID" value="MFC5457880.1"/>
    <property type="molecule type" value="Genomic_DNA"/>
</dbReference>
<evidence type="ECO:0000313" key="3">
    <source>
        <dbReference type="Proteomes" id="UP001596052"/>
    </source>
</evidence>
<name>A0ABW0KWG1_9BACT</name>
<dbReference type="RefSeq" id="WP_377171661.1">
    <property type="nucleotide sequence ID" value="NZ_JBHSMQ010000013.1"/>
</dbReference>
<gene>
    <name evidence="2" type="ORF">ACFQDI_23625</name>
</gene>
<feature type="domain" description="Cytochrome C Planctomycete-type" evidence="1">
    <location>
        <begin position="45"/>
        <end position="103"/>
    </location>
</feature>
<organism evidence="2 3">
    <name type="scientific">Prosthecobacter fluviatilis</name>
    <dbReference type="NCBI Taxonomy" id="445931"/>
    <lineage>
        <taxon>Bacteria</taxon>
        <taxon>Pseudomonadati</taxon>
        <taxon>Verrucomicrobiota</taxon>
        <taxon>Verrucomicrobiia</taxon>
        <taxon>Verrucomicrobiales</taxon>
        <taxon>Verrucomicrobiaceae</taxon>
        <taxon>Prosthecobacter</taxon>
    </lineage>
</organism>
<evidence type="ECO:0000313" key="2">
    <source>
        <dbReference type="EMBL" id="MFC5457880.1"/>
    </source>
</evidence>
<dbReference type="Pfam" id="PF07635">
    <property type="entry name" value="PSCyt1"/>
    <property type="match status" value="1"/>
</dbReference>
<dbReference type="PANTHER" id="PTHR35889">
    <property type="entry name" value="CYCLOINULO-OLIGOSACCHARIDE FRUCTANOTRANSFERASE-RELATED"/>
    <property type="match status" value="1"/>
</dbReference>
<keyword evidence="3" id="KW-1185">Reference proteome</keyword>
<protein>
    <submittedName>
        <fullName evidence="2">C-type cytochrome domain-containing protein</fullName>
    </submittedName>
</protein>
<dbReference type="Proteomes" id="UP001596052">
    <property type="component" value="Unassembled WGS sequence"/>
</dbReference>
<dbReference type="InterPro" id="IPR011429">
    <property type="entry name" value="Cyt_c_Planctomycete-type"/>
</dbReference>
<evidence type="ECO:0000259" key="1">
    <source>
        <dbReference type="Pfam" id="PF07635"/>
    </source>
</evidence>
<proteinExistence type="predicted"/>